<evidence type="ECO:0000256" key="2">
    <source>
        <dbReference type="ARBA" id="ARBA00022917"/>
    </source>
</evidence>
<proteinExistence type="inferred from homology"/>
<dbReference type="NCBIfam" id="TIGR00496">
    <property type="entry name" value="frr"/>
    <property type="match status" value="1"/>
</dbReference>
<evidence type="ECO:0000259" key="5">
    <source>
        <dbReference type="Pfam" id="PF01765"/>
    </source>
</evidence>
<comment type="subcellular location">
    <subcellularLocation>
        <location evidence="3">Cytoplasm</location>
    </subcellularLocation>
</comment>
<dbReference type="PANTHER" id="PTHR20982">
    <property type="entry name" value="RIBOSOME RECYCLING FACTOR"/>
    <property type="match status" value="1"/>
</dbReference>
<sequence length="184" mass="21284">MNIYIKKHKGELDQVIEFFKKEIASIRTGRANPAMLDPVQVESYGAKVPLQQVGNISVVDAHCLIIMPWDKNNLKEVEKGIAEADLGVSAVNEGDKIRITIPQPTEEDRLNRVKKLNEKLEQSKIAIRQVRDKIKEDIEEADESKEISEDDKFRFLKEMEEEIKKRNEELQKIRDAKEKEIMTI</sequence>
<dbReference type="Gene3D" id="3.30.1360.40">
    <property type="match status" value="1"/>
</dbReference>
<dbReference type="Proteomes" id="UP000228626">
    <property type="component" value="Unassembled WGS sequence"/>
</dbReference>
<dbReference type="AlphaFoldDB" id="A0A2H0V4B1"/>
<protein>
    <recommendedName>
        <fullName evidence="3">Ribosome-recycling factor</fullName>
        <shortName evidence="3">RRF</shortName>
    </recommendedName>
    <alternativeName>
        <fullName evidence="3">Ribosome-releasing factor</fullName>
    </alternativeName>
</protein>
<comment type="caution">
    <text evidence="6">The sequence shown here is derived from an EMBL/GenBank/DDBJ whole genome shotgun (WGS) entry which is preliminary data.</text>
</comment>
<evidence type="ECO:0000313" key="6">
    <source>
        <dbReference type="EMBL" id="PIR93190.1"/>
    </source>
</evidence>
<dbReference type="GO" id="GO:0043023">
    <property type="term" value="F:ribosomal large subunit binding"/>
    <property type="evidence" value="ECO:0007669"/>
    <property type="project" value="TreeGrafter"/>
</dbReference>
<evidence type="ECO:0000313" key="7">
    <source>
        <dbReference type="Proteomes" id="UP000228626"/>
    </source>
</evidence>
<dbReference type="GO" id="GO:0005737">
    <property type="term" value="C:cytoplasm"/>
    <property type="evidence" value="ECO:0007669"/>
    <property type="project" value="UniProtKB-SubCell"/>
</dbReference>
<dbReference type="Pfam" id="PF01765">
    <property type="entry name" value="RRF"/>
    <property type="match status" value="1"/>
</dbReference>
<evidence type="ECO:0000256" key="3">
    <source>
        <dbReference type="HAMAP-Rule" id="MF_00040"/>
    </source>
</evidence>
<dbReference type="InterPro" id="IPR002661">
    <property type="entry name" value="Ribosome_recyc_fac"/>
</dbReference>
<evidence type="ECO:0000256" key="1">
    <source>
        <dbReference type="ARBA" id="ARBA00005912"/>
    </source>
</evidence>
<dbReference type="InterPro" id="IPR036191">
    <property type="entry name" value="RRF_sf"/>
</dbReference>
<feature type="domain" description="Ribosome recycling factor" evidence="5">
    <location>
        <begin position="19"/>
        <end position="182"/>
    </location>
</feature>
<feature type="coiled-coil region" evidence="4">
    <location>
        <begin position="113"/>
        <end position="180"/>
    </location>
</feature>
<dbReference type="HAMAP" id="MF_00040">
    <property type="entry name" value="RRF"/>
    <property type="match status" value="1"/>
</dbReference>
<dbReference type="InterPro" id="IPR023584">
    <property type="entry name" value="Ribosome_recyc_fac_dom"/>
</dbReference>
<dbReference type="FunFam" id="3.30.1360.40:FF:000001">
    <property type="entry name" value="Ribosome-recycling factor"/>
    <property type="match status" value="1"/>
</dbReference>
<evidence type="ECO:0000256" key="4">
    <source>
        <dbReference type="SAM" id="Coils"/>
    </source>
</evidence>
<reference evidence="7" key="1">
    <citation type="submission" date="2017-09" db="EMBL/GenBank/DDBJ databases">
        <title>Depth-based differentiation of microbial function through sediment-hosted aquifers and enrichment of novel symbionts in the deep terrestrial subsurface.</title>
        <authorList>
            <person name="Probst A.J."/>
            <person name="Ladd B."/>
            <person name="Jarett J.K."/>
            <person name="Geller-Mcgrath D.E."/>
            <person name="Sieber C.M.K."/>
            <person name="Emerson J.B."/>
            <person name="Anantharaman K."/>
            <person name="Thomas B.C."/>
            <person name="Malmstrom R."/>
            <person name="Stieglmeier M."/>
            <person name="Klingl A."/>
            <person name="Woyke T."/>
            <person name="Ryan C.M."/>
            <person name="Banfield J.F."/>
        </authorList>
    </citation>
    <scope>NUCLEOTIDE SEQUENCE [LARGE SCALE GENOMIC DNA]</scope>
</reference>
<gene>
    <name evidence="3" type="primary">frr</name>
    <name evidence="6" type="ORF">COT99_01870</name>
</gene>
<dbReference type="GO" id="GO:0006415">
    <property type="term" value="P:translational termination"/>
    <property type="evidence" value="ECO:0007669"/>
    <property type="project" value="UniProtKB-UniRule"/>
</dbReference>
<keyword evidence="2 3" id="KW-0648">Protein biosynthesis</keyword>
<dbReference type="Gene3D" id="1.10.132.20">
    <property type="entry name" value="Ribosome-recycling factor"/>
    <property type="match status" value="1"/>
</dbReference>
<keyword evidence="4" id="KW-0175">Coiled coil</keyword>
<dbReference type="SUPFAM" id="SSF55194">
    <property type="entry name" value="Ribosome recycling factor, RRF"/>
    <property type="match status" value="1"/>
</dbReference>
<accession>A0A2H0V4B1</accession>
<comment type="function">
    <text evidence="3">Responsible for the release of ribosomes from messenger RNA at the termination of protein biosynthesis. May increase the efficiency of translation by recycling ribosomes from one round of translation to another.</text>
</comment>
<dbReference type="EMBL" id="PFAR01000024">
    <property type="protein sequence ID" value="PIR93190.1"/>
    <property type="molecule type" value="Genomic_DNA"/>
</dbReference>
<organism evidence="6 7">
    <name type="scientific">Candidatus Falkowbacteria bacterium CG10_big_fil_rev_8_21_14_0_10_43_10</name>
    <dbReference type="NCBI Taxonomy" id="1974567"/>
    <lineage>
        <taxon>Bacteria</taxon>
        <taxon>Candidatus Falkowiibacteriota</taxon>
    </lineage>
</organism>
<name>A0A2H0V4B1_9BACT</name>
<comment type="similarity">
    <text evidence="1 3">Belongs to the RRF family.</text>
</comment>
<keyword evidence="3" id="KW-0963">Cytoplasm</keyword>
<dbReference type="PANTHER" id="PTHR20982:SF3">
    <property type="entry name" value="MITOCHONDRIAL RIBOSOME RECYCLING FACTOR PSEUDO 1"/>
    <property type="match status" value="1"/>
</dbReference>